<keyword evidence="3" id="KW-1185">Reference proteome</keyword>
<dbReference type="OrthoDB" id="793359at2"/>
<feature type="chain" id="PRO_5007479688" description="Nuclear transport factor 2 family protein" evidence="1">
    <location>
        <begin position="19"/>
        <end position="310"/>
    </location>
</feature>
<protein>
    <recommendedName>
        <fullName evidence="4">Nuclear transport factor 2 family protein</fullName>
    </recommendedName>
</protein>
<evidence type="ECO:0000256" key="1">
    <source>
        <dbReference type="SAM" id="SignalP"/>
    </source>
</evidence>
<accession>A0A137RHJ4</accession>
<evidence type="ECO:0000313" key="3">
    <source>
        <dbReference type="Proteomes" id="UP000070138"/>
    </source>
</evidence>
<dbReference type="RefSeq" id="WP_062621595.1">
    <property type="nucleotide sequence ID" value="NZ_JRWG01000004.1"/>
</dbReference>
<dbReference type="Gene3D" id="3.10.450.50">
    <property type="match status" value="2"/>
</dbReference>
<dbReference type="Proteomes" id="UP000070138">
    <property type="component" value="Unassembled WGS sequence"/>
</dbReference>
<dbReference type="SUPFAM" id="SSF54427">
    <property type="entry name" value="NTF2-like"/>
    <property type="match status" value="2"/>
</dbReference>
<comment type="caution">
    <text evidence="2">The sequence shown here is derived from an EMBL/GenBank/DDBJ whole genome shotgun (WGS) entry which is preliminary data.</text>
</comment>
<dbReference type="InterPro" id="IPR032710">
    <property type="entry name" value="NTF2-like_dom_sf"/>
</dbReference>
<sequence length="310" mass="35557">MKTTILSAMLLIAFIATAQKKNGTVYIEHPAIDVVNDFTKASAAGDRAKMASYLTDDFKAYNGTSDNANDKGMDKEAFLDNQMLYHDNLDYYAIETFPGSYPDAIEYKKDNPDGDVWVQTWDLIKGVHKTTGVKIDAASHRLYTLTKNNKISRLITYKNDGVIDEIRSSFSDRKNGTIYNHHDFINTVRKMMYAIENNDWDKAYSFYDKDARFVDSSSPDFKSISLAEQKAIDKQILDKFDVASIDVVGYPDYLHYEMGDAHVVQSWWNINFMRKSDKKAITVPIHYQMYFNEDGKITSETAYYNPKLLD</sequence>
<reference evidence="3" key="1">
    <citation type="submission" date="2014-10" db="EMBL/GenBank/DDBJ databases">
        <title>Genome sequencing of Vitellibacter sp. D-24.</title>
        <authorList>
            <person name="Thevarajoo S."/>
            <person name="Selvaratnam C."/>
            <person name="Goh K.M."/>
            <person name="Chong C.S."/>
        </authorList>
    </citation>
    <scope>NUCLEOTIDE SEQUENCE [LARGE SCALE GENOMIC DNA]</scope>
    <source>
        <strain evidence="3">D-24</strain>
    </source>
</reference>
<organism evidence="2 3">
    <name type="scientific">Aequorivita aquimaris</name>
    <dbReference type="NCBI Taxonomy" id="1548749"/>
    <lineage>
        <taxon>Bacteria</taxon>
        <taxon>Pseudomonadati</taxon>
        <taxon>Bacteroidota</taxon>
        <taxon>Flavobacteriia</taxon>
        <taxon>Flavobacteriales</taxon>
        <taxon>Flavobacteriaceae</taxon>
        <taxon>Aequorivita</taxon>
    </lineage>
</organism>
<name>A0A137RHJ4_9FLAO</name>
<gene>
    <name evidence="2" type="ORF">LS48_07475</name>
</gene>
<reference evidence="2 3" key="2">
    <citation type="journal article" date="2016" name="Int. J. Syst. Evol. Microbiol.">
        <title>Vitellibacter aquimaris sp. nov., a marine bacterium isolated from seawater.</title>
        <authorList>
            <person name="Thevarajoo S."/>
            <person name="Selvaratnam C."/>
            <person name="Goh K.M."/>
            <person name="Hong K.W."/>
            <person name="Chan X.Y."/>
            <person name="Chan K.G."/>
            <person name="Chong C.S."/>
        </authorList>
    </citation>
    <scope>NUCLEOTIDE SEQUENCE [LARGE SCALE GENOMIC DNA]</scope>
    <source>
        <strain evidence="2 3">D-24</strain>
    </source>
</reference>
<dbReference type="PATRIC" id="fig|1548749.3.peg.1579"/>
<feature type="signal peptide" evidence="1">
    <location>
        <begin position="1"/>
        <end position="18"/>
    </location>
</feature>
<dbReference type="AlphaFoldDB" id="A0A137RHJ4"/>
<evidence type="ECO:0000313" key="2">
    <source>
        <dbReference type="EMBL" id="KXN98931.1"/>
    </source>
</evidence>
<evidence type="ECO:0008006" key="4">
    <source>
        <dbReference type="Google" id="ProtNLM"/>
    </source>
</evidence>
<dbReference type="EMBL" id="JRWG01000004">
    <property type="protein sequence ID" value="KXN98931.1"/>
    <property type="molecule type" value="Genomic_DNA"/>
</dbReference>
<proteinExistence type="predicted"/>
<keyword evidence="1" id="KW-0732">Signal</keyword>
<dbReference type="STRING" id="1548749.LS48_07475"/>